<keyword evidence="2" id="KW-0175">Coiled coil</keyword>
<name>A0A8W8JTJ6_MAGGI</name>
<proteinExistence type="inferred from homology"/>
<dbReference type="EnsemblMetazoa" id="G20886.11">
    <property type="protein sequence ID" value="G20886.11:cds"/>
    <property type="gene ID" value="G20886"/>
</dbReference>
<dbReference type="GO" id="GO:0005737">
    <property type="term" value="C:cytoplasm"/>
    <property type="evidence" value="ECO:0007669"/>
    <property type="project" value="InterPro"/>
</dbReference>
<dbReference type="InterPro" id="IPR007531">
    <property type="entry name" value="Dysbindin"/>
</dbReference>
<evidence type="ECO:0000313" key="4">
    <source>
        <dbReference type="EnsemblMetazoa" id="G20886.11:cds"/>
    </source>
</evidence>
<dbReference type="PANTHER" id="PTHR16294:SF6">
    <property type="entry name" value="DYNAMIN N-TERMINAL DOMAIN-CONTAINING PROTEIN"/>
    <property type="match status" value="1"/>
</dbReference>
<feature type="coiled-coil region" evidence="2">
    <location>
        <begin position="110"/>
        <end position="144"/>
    </location>
</feature>
<evidence type="ECO:0008006" key="6">
    <source>
        <dbReference type="Google" id="ProtNLM"/>
    </source>
</evidence>
<reference evidence="4" key="1">
    <citation type="submission" date="2022-08" db="UniProtKB">
        <authorList>
            <consortium name="EnsemblMetazoa"/>
        </authorList>
    </citation>
    <scope>IDENTIFICATION</scope>
    <source>
        <strain evidence="4">05x7-T-G4-1.051#20</strain>
    </source>
</reference>
<comment type="similarity">
    <text evidence="1">Belongs to the dysbindin family.</text>
</comment>
<dbReference type="Proteomes" id="UP000005408">
    <property type="component" value="Unassembled WGS sequence"/>
</dbReference>
<accession>A0A8W8JTJ6</accession>
<evidence type="ECO:0000256" key="3">
    <source>
        <dbReference type="SAM" id="MobiDB-lite"/>
    </source>
</evidence>
<keyword evidence="5" id="KW-1185">Reference proteome</keyword>
<evidence type="ECO:0000313" key="5">
    <source>
        <dbReference type="Proteomes" id="UP000005408"/>
    </source>
</evidence>
<feature type="compositionally biased region" description="Acidic residues" evidence="3">
    <location>
        <begin position="304"/>
        <end position="315"/>
    </location>
</feature>
<sequence length="327" mass="37259">MAAFEIDIVTMNIIGTLRSGLKTFTSRDSSNETTTHDSKTSFNLDAGADLLQRYQLIWKELHENTEQNARRAEEVDVLINNLFVEYDRKNEVLGKLHESVKSLPLILSELQSLTDVLATLDEEYDHVESALIQLENICEKQELQNAKLVDSQKLAAYRNRKMDDLEKLKVQLAKDHMKSVQKLEKHKQKELKERQETFQSAFDQDIDFYRTHGRLERLSVSSSDSGKRADLGDIVVDTDQHALDDFLQEEDTTPSVEAVTTDKTEDTLSDYEEDPLVVRSSEDVEVEDEYYEDDLGASHGDQEPYSDSEDVTEGSDSEKTSPTNPQS</sequence>
<feature type="region of interest" description="Disordered" evidence="3">
    <location>
        <begin position="249"/>
        <end position="327"/>
    </location>
</feature>
<dbReference type="OrthoDB" id="2445127at2759"/>
<evidence type="ECO:0000256" key="1">
    <source>
        <dbReference type="ARBA" id="ARBA00008686"/>
    </source>
</evidence>
<protein>
    <recommendedName>
        <fullName evidence="6">Dysbindin</fullName>
    </recommendedName>
</protein>
<organism evidence="4 5">
    <name type="scientific">Magallana gigas</name>
    <name type="common">Pacific oyster</name>
    <name type="synonym">Crassostrea gigas</name>
    <dbReference type="NCBI Taxonomy" id="29159"/>
    <lineage>
        <taxon>Eukaryota</taxon>
        <taxon>Metazoa</taxon>
        <taxon>Spiralia</taxon>
        <taxon>Lophotrochozoa</taxon>
        <taxon>Mollusca</taxon>
        <taxon>Bivalvia</taxon>
        <taxon>Autobranchia</taxon>
        <taxon>Pteriomorphia</taxon>
        <taxon>Ostreida</taxon>
        <taxon>Ostreoidea</taxon>
        <taxon>Ostreidae</taxon>
        <taxon>Magallana</taxon>
    </lineage>
</organism>
<dbReference type="AlphaFoldDB" id="A0A8W8JTJ6"/>
<feature type="compositionally biased region" description="Acidic residues" evidence="3">
    <location>
        <begin position="283"/>
        <end position="295"/>
    </location>
</feature>
<evidence type="ECO:0000256" key="2">
    <source>
        <dbReference type="SAM" id="Coils"/>
    </source>
</evidence>
<dbReference type="OMA" id="KSWFLLH"/>
<dbReference type="PANTHER" id="PTHR16294">
    <property type="entry name" value="DYSTROBREVIN BINDING PROTEIN 1 DYSBINDIN"/>
    <property type="match status" value="1"/>
</dbReference>